<keyword evidence="2" id="KW-1185">Reference proteome</keyword>
<name>A0A1H9VHC2_9PSEU</name>
<dbReference type="EMBL" id="FOFV01000018">
    <property type="protein sequence ID" value="SES20968.1"/>
    <property type="molecule type" value="Genomic_DNA"/>
</dbReference>
<proteinExistence type="predicted"/>
<dbReference type="Proteomes" id="UP000199503">
    <property type="component" value="Unassembled WGS sequence"/>
</dbReference>
<protein>
    <submittedName>
        <fullName evidence="1">Uncharacterized protein</fullName>
    </submittedName>
</protein>
<evidence type="ECO:0000313" key="1">
    <source>
        <dbReference type="EMBL" id="SES20968.1"/>
    </source>
</evidence>
<dbReference type="STRING" id="65499.SAMN04488000_118117"/>
<reference evidence="2" key="1">
    <citation type="submission" date="2016-10" db="EMBL/GenBank/DDBJ databases">
        <authorList>
            <person name="Varghese N."/>
            <person name="Submissions S."/>
        </authorList>
    </citation>
    <scope>NUCLEOTIDE SEQUENCE [LARGE SCALE GENOMIC DNA]</scope>
    <source>
        <strain evidence="2">DSM 44437</strain>
    </source>
</reference>
<evidence type="ECO:0000313" key="2">
    <source>
        <dbReference type="Proteomes" id="UP000199503"/>
    </source>
</evidence>
<sequence length="52" mass="5922">MADMLRAKETFTFEGVEYTAGQLVAADEHVAQDGRGRLFEPVEPPKRRRKES</sequence>
<dbReference type="AlphaFoldDB" id="A0A1H9VHC2"/>
<gene>
    <name evidence="1" type="ORF">SAMN04488000_118117</name>
</gene>
<accession>A0A1H9VHC2</accession>
<organism evidence="1 2">
    <name type="scientific">Lentzea albida</name>
    <dbReference type="NCBI Taxonomy" id="65499"/>
    <lineage>
        <taxon>Bacteria</taxon>
        <taxon>Bacillati</taxon>
        <taxon>Actinomycetota</taxon>
        <taxon>Actinomycetes</taxon>
        <taxon>Pseudonocardiales</taxon>
        <taxon>Pseudonocardiaceae</taxon>
        <taxon>Lentzea</taxon>
    </lineage>
</organism>